<reference evidence="6" key="1">
    <citation type="submission" date="2017-01" db="EMBL/GenBank/DDBJ databases">
        <title>Draft genome of the species Salinivibrio sharmensis.</title>
        <authorList>
            <person name="Lopez-Hermoso C."/>
            <person name="De La Haba R."/>
            <person name="Sanchez-Porro C."/>
            <person name="Ventosa A."/>
        </authorList>
    </citation>
    <scope>NUCLEOTIDE SEQUENCE [LARGE SCALE GENOMIC DNA]</scope>
    <source>
        <strain evidence="6">CBH463</strain>
    </source>
</reference>
<protein>
    <submittedName>
        <fullName evidence="5">Transcriptional regulator</fullName>
    </submittedName>
</protein>
<dbReference type="RefSeq" id="WP_021024377.1">
    <property type="nucleotide sequence ID" value="NZ_MUFC01000023.1"/>
</dbReference>
<keyword evidence="1" id="KW-0805">Transcription regulation</keyword>
<dbReference type="InterPro" id="IPR010982">
    <property type="entry name" value="Lambda_DNA-bd_dom_sf"/>
</dbReference>
<evidence type="ECO:0000313" key="5">
    <source>
        <dbReference type="EMBL" id="OOE85063.1"/>
    </source>
</evidence>
<dbReference type="InterPro" id="IPR052359">
    <property type="entry name" value="HTH-type_reg/antitoxin"/>
</dbReference>
<keyword evidence="2" id="KW-0238">DNA-binding</keyword>
<name>A0ABX3K8X9_9GAMM</name>
<dbReference type="Proteomes" id="UP000188627">
    <property type="component" value="Unassembled WGS sequence"/>
</dbReference>
<dbReference type="InterPro" id="IPR001387">
    <property type="entry name" value="Cro/C1-type_HTH"/>
</dbReference>
<keyword evidence="6" id="KW-1185">Reference proteome</keyword>
<organism evidence="5 6">
    <name type="scientific">Salinivibrio sharmensis</name>
    <dbReference type="NCBI Taxonomy" id="390883"/>
    <lineage>
        <taxon>Bacteria</taxon>
        <taxon>Pseudomonadati</taxon>
        <taxon>Pseudomonadota</taxon>
        <taxon>Gammaproteobacteria</taxon>
        <taxon>Vibrionales</taxon>
        <taxon>Vibrionaceae</taxon>
        <taxon>Salinivibrio</taxon>
    </lineage>
</organism>
<sequence>MSIFADLKTSLEEAVEIKKENMEPSRVTSYAIEDVKAIREDILNVSRSEFAKAMSVSVETVKSWENKRRNPSGLAAKVLHTIKDNPEFYKALEAH</sequence>
<evidence type="ECO:0000313" key="6">
    <source>
        <dbReference type="Proteomes" id="UP000188627"/>
    </source>
</evidence>
<dbReference type="Gene3D" id="1.10.260.40">
    <property type="entry name" value="lambda repressor-like DNA-binding domains"/>
    <property type="match status" value="1"/>
</dbReference>
<dbReference type="PANTHER" id="PTHR36511:SF3">
    <property type="entry name" value="ANTITOXIN HIGA-2"/>
    <property type="match status" value="1"/>
</dbReference>
<dbReference type="SUPFAM" id="SSF47413">
    <property type="entry name" value="lambda repressor-like DNA-binding domains"/>
    <property type="match status" value="1"/>
</dbReference>
<comment type="caution">
    <text evidence="5">The sequence shown here is derived from an EMBL/GenBank/DDBJ whole genome shotgun (WGS) entry which is preliminary data.</text>
</comment>
<accession>A0ABX3K8X9</accession>
<gene>
    <name evidence="5" type="ORF">BZG74_14500</name>
</gene>
<evidence type="ECO:0000256" key="3">
    <source>
        <dbReference type="ARBA" id="ARBA00023163"/>
    </source>
</evidence>
<proteinExistence type="predicted"/>
<dbReference type="EMBL" id="MUFC01000023">
    <property type="protein sequence ID" value="OOE85063.1"/>
    <property type="molecule type" value="Genomic_DNA"/>
</dbReference>
<dbReference type="Pfam" id="PF01381">
    <property type="entry name" value="HTH_3"/>
    <property type="match status" value="1"/>
</dbReference>
<dbReference type="InterPro" id="IPR047761">
    <property type="entry name" value="NadS-like"/>
</dbReference>
<evidence type="ECO:0000256" key="2">
    <source>
        <dbReference type="ARBA" id="ARBA00023125"/>
    </source>
</evidence>
<dbReference type="CDD" id="cd00093">
    <property type="entry name" value="HTH_XRE"/>
    <property type="match status" value="1"/>
</dbReference>
<evidence type="ECO:0000259" key="4">
    <source>
        <dbReference type="PROSITE" id="PS50943"/>
    </source>
</evidence>
<keyword evidence="3" id="KW-0804">Transcription</keyword>
<dbReference type="PANTHER" id="PTHR36511">
    <property type="entry name" value="MERR FAMILY BACTERIAL REGULATORY PROTEIN"/>
    <property type="match status" value="1"/>
</dbReference>
<dbReference type="NCBIfam" id="NF041265">
    <property type="entry name" value="NadS"/>
    <property type="match status" value="1"/>
</dbReference>
<feature type="domain" description="HTH cro/C1-type" evidence="4">
    <location>
        <begin position="35"/>
        <end position="72"/>
    </location>
</feature>
<dbReference type="PROSITE" id="PS50943">
    <property type="entry name" value="HTH_CROC1"/>
    <property type="match status" value="1"/>
</dbReference>
<evidence type="ECO:0000256" key="1">
    <source>
        <dbReference type="ARBA" id="ARBA00023015"/>
    </source>
</evidence>